<dbReference type="OrthoDB" id="6353126at2759"/>
<dbReference type="PANTHER" id="PTHR34718:SF2">
    <property type="entry name" value="PHD-TYPE DOMAIN-CONTAINING PROTEIN"/>
    <property type="match status" value="1"/>
</dbReference>
<dbReference type="AlphaFoldDB" id="A0A8J2S0E3"/>
<gene>
    <name evidence="1" type="ORF">DGAL_LOCUS13876</name>
</gene>
<evidence type="ECO:0000313" key="2">
    <source>
        <dbReference type="Proteomes" id="UP000789390"/>
    </source>
</evidence>
<name>A0A8J2S0E3_9CRUS</name>
<dbReference type="EMBL" id="CAKKLH010000302">
    <property type="protein sequence ID" value="CAH0110313.1"/>
    <property type="molecule type" value="Genomic_DNA"/>
</dbReference>
<organism evidence="1 2">
    <name type="scientific">Daphnia galeata</name>
    <dbReference type="NCBI Taxonomy" id="27404"/>
    <lineage>
        <taxon>Eukaryota</taxon>
        <taxon>Metazoa</taxon>
        <taxon>Ecdysozoa</taxon>
        <taxon>Arthropoda</taxon>
        <taxon>Crustacea</taxon>
        <taxon>Branchiopoda</taxon>
        <taxon>Diplostraca</taxon>
        <taxon>Cladocera</taxon>
        <taxon>Anomopoda</taxon>
        <taxon>Daphniidae</taxon>
        <taxon>Daphnia</taxon>
    </lineage>
</organism>
<evidence type="ECO:0000313" key="1">
    <source>
        <dbReference type="EMBL" id="CAH0110313.1"/>
    </source>
</evidence>
<accession>A0A8J2S0E3</accession>
<protein>
    <recommendedName>
        <fullName evidence="3">Ubiquitin-like protease family profile domain-containing protein</fullName>
    </recommendedName>
</protein>
<evidence type="ECO:0008006" key="3">
    <source>
        <dbReference type="Google" id="ProtNLM"/>
    </source>
</evidence>
<dbReference type="PANTHER" id="PTHR34718">
    <property type="entry name" value="PHD-TYPE DOMAIN-CONTAINING PROTEIN"/>
    <property type="match status" value="1"/>
</dbReference>
<sequence length="71" mass="7896">MTYLVKTFQRQGNEFDCGVFAIAFATSLANCENPATRLYDPKTTEESPCGVHGSKEIDVISIFDNPQDEFS</sequence>
<keyword evidence="2" id="KW-1185">Reference proteome</keyword>
<reference evidence="1" key="1">
    <citation type="submission" date="2021-11" db="EMBL/GenBank/DDBJ databases">
        <authorList>
            <person name="Schell T."/>
        </authorList>
    </citation>
    <scope>NUCLEOTIDE SEQUENCE</scope>
    <source>
        <strain evidence="1">M5</strain>
    </source>
</reference>
<proteinExistence type="predicted"/>
<dbReference type="Proteomes" id="UP000789390">
    <property type="component" value="Unassembled WGS sequence"/>
</dbReference>
<comment type="caution">
    <text evidence="1">The sequence shown here is derived from an EMBL/GenBank/DDBJ whole genome shotgun (WGS) entry which is preliminary data.</text>
</comment>